<dbReference type="InterPro" id="IPR017871">
    <property type="entry name" value="ABC_transporter-like_CS"/>
</dbReference>
<dbReference type="Pfam" id="PF00005">
    <property type="entry name" value="ABC_tran"/>
    <property type="match status" value="1"/>
</dbReference>
<dbReference type="Gene3D" id="3.40.50.300">
    <property type="entry name" value="P-loop containing nucleotide triphosphate hydrolases"/>
    <property type="match status" value="1"/>
</dbReference>
<dbReference type="InterPro" id="IPR003439">
    <property type="entry name" value="ABC_transporter-like_ATP-bd"/>
</dbReference>
<dbReference type="PANTHER" id="PTHR43776:SF7">
    <property type="entry name" value="D,D-DIPEPTIDE TRANSPORT ATP-BINDING PROTEIN DDPF-RELATED"/>
    <property type="match status" value="1"/>
</dbReference>
<feature type="compositionally biased region" description="Gly residues" evidence="5">
    <location>
        <begin position="120"/>
        <end position="134"/>
    </location>
</feature>
<dbReference type="Proteomes" id="UP000325415">
    <property type="component" value="Unassembled WGS sequence"/>
</dbReference>
<keyword evidence="3" id="KW-0547">Nucleotide-binding</keyword>
<feature type="region of interest" description="Disordered" evidence="5">
    <location>
        <begin position="1"/>
        <end position="34"/>
    </location>
</feature>
<dbReference type="RefSeq" id="WP_152580506.1">
    <property type="nucleotide sequence ID" value="NZ_QDAG01000003.1"/>
</dbReference>
<evidence type="ECO:0000259" key="6">
    <source>
        <dbReference type="PROSITE" id="PS50893"/>
    </source>
</evidence>
<dbReference type="PROSITE" id="PS50893">
    <property type="entry name" value="ABC_TRANSPORTER_2"/>
    <property type="match status" value="1"/>
</dbReference>
<evidence type="ECO:0000256" key="2">
    <source>
        <dbReference type="ARBA" id="ARBA00022448"/>
    </source>
</evidence>
<dbReference type="OrthoDB" id="8481147at2"/>
<dbReference type="GO" id="GO:0016887">
    <property type="term" value="F:ATP hydrolysis activity"/>
    <property type="evidence" value="ECO:0007669"/>
    <property type="project" value="InterPro"/>
</dbReference>
<feature type="region of interest" description="Disordered" evidence="5">
    <location>
        <begin position="105"/>
        <end position="143"/>
    </location>
</feature>
<dbReference type="GO" id="GO:0015833">
    <property type="term" value="P:peptide transport"/>
    <property type="evidence" value="ECO:0007669"/>
    <property type="project" value="InterPro"/>
</dbReference>
<feature type="compositionally biased region" description="Low complexity" evidence="5">
    <location>
        <begin position="24"/>
        <end position="34"/>
    </location>
</feature>
<dbReference type="EMBL" id="QDAG01000003">
    <property type="protein sequence ID" value="KAE8129306.1"/>
    <property type="molecule type" value="Genomic_DNA"/>
</dbReference>
<dbReference type="InterPro" id="IPR013563">
    <property type="entry name" value="Oligopep_ABC_C"/>
</dbReference>
<evidence type="ECO:0000256" key="1">
    <source>
        <dbReference type="ARBA" id="ARBA00005417"/>
    </source>
</evidence>
<protein>
    <submittedName>
        <fullName evidence="7">ABC transporter ATP-binding protein</fullName>
    </submittedName>
</protein>
<name>A0A5N6S7U9_9BIFI</name>
<evidence type="ECO:0000313" key="7">
    <source>
        <dbReference type="EMBL" id="KAE8129306.1"/>
    </source>
</evidence>
<dbReference type="SMART" id="SM00382">
    <property type="entry name" value="AAA"/>
    <property type="match status" value="1"/>
</dbReference>
<dbReference type="InterPro" id="IPR003593">
    <property type="entry name" value="AAA+_ATPase"/>
</dbReference>
<dbReference type="Pfam" id="PF08352">
    <property type="entry name" value="oligo_HPY"/>
    <property type="match status" value="1"/>
</dbReference>
<comment type="caution">
    <text evidence="7">The sequence shown here is derived from an EMBL/GenBank/DDBJ whole genome shotgun (WGS) entry which is preliminary data.</text>
</comment>
<evidence type="ECO:0000256" key="3">
    <source>
        <dbReference type="ARBA" id="ARBA00022741"/>
    </source>
</evidence>
<dbReference type="InterPro" id="IPR027417">
    <property type="entry name" value="P-loop_NTPase"/>
</dbReference>
<keyword evidence="2" id="KW-0813">Transport</keyword>
<feature type="domain" description="ABC transporter" evidence="6">
    <location>
        <begin position="37"/>
        <end position="308"/>
    </location>
</feature>
<organism evidence="7 8">
    <name type="scientific">Bifidobacterium tibiigranuli</name>
    <dbReference type="NCBI Taxonomy" id="2172043"/>
    <lineage>
        <taxon>Bacteria</taxon>
        <taxon>Bacillati</taxon>
        <taxon>Actinomycetota</taxon>
        <taxon>Actinomycetes</taxon>
        <taxon>Bifidobacteriales</taxon>
        <taxon>Bifidobacteriaceae</taxon>
        <taxon>Bifidobacterium</taxon>
    </lineage>
</organism>
<dbReference type="GO" id="GO:0005524">
    <property type="term" value="F:ATP binding"/>
    <property type="evidence" value="ECO:0007669"/>
    <property type="project" value="UniProtKB-KW"/>
</dbReference>
<evidence type="ECO:0000256" key="5">
    <source>
        <dbReference type="SAM" id="MobiDB-lite"/>
    </source>
</evidence>
<sequence length="318" mass="33709">MTSAVQPEATSADGGRGEREESVPAAQPSQPSQSAALSIRHLACTYGATEVLHDINLEVPQGRCAALVGESGSGKSTIAKTVMGMKAPARGSVLVCDREVQYGRSRLRKASRRSGSQTGAAGGNGSNGSNGSGSNGSDHWDSRPRVHMVFQDPVSSLNPHRRILDVVAEPYTIANHLASSERLAKAAALLARVGIDPDRYGPAKAGELSGGQAQRVAIARAIAADPELLICDEPVSSLDVSVQATVLNLFADLRDQEHMSMLFISHNLSVVRMISDAVYVLDQGSIVESGDTEQVIRHPQHAYTQRLIASVPRYRAQA</sequence>
<keyword evidence="8" id="KW-1185">Reference proteome</keyword>
<keyword evidence="4 7" id="KW-0067">ATP-binding</keyword>
<reference evidence="7 8" key="1">
    <citation type="submission" date="2018-04" db="EMBL/GenBank/DDBJ databases">
        <authorList>
            <person name="Eckel V.P."/>
            <person name="Vogel R.F."/>
        </authorList>
    </citation>
    <scope>NUCLEOTIDE SEQUENCE [LARGE SCALE GENOMIC DNA]</scope>
    <source>
        <strain evidence="8">TMW 2.1764</strain>
    </source>
</reference>
<accession>A0A5N6S7U9</accession>
<dbReference type="CDD" id="cd03257">
    <property type="entry name" value="ABC_NikE_OppD_transporters"/>
    <property type="match status" value="1"/>
</dbReference>
<proteinExistence type="inferred from homology"/>
<evidence type="ECO:0000256" key="4">
    <source>
        <dbReference type="ARBA" id="ARBA00022840"/>
    </source>
</evidence>
<dbReference type="GO" id="GO:0055085">
    <property type="term" value="P:transmembrane transport"/>
    <property type="evidence" value="ECO:0007669"/>
    <property type="project" value="UniProtKB-ARBA"/>
</dbReference>
<comment type="similarity">
    <text evidence="1">Belongs to the ABC transporter superfamily.</text>
</comment>
<dbReference type="InterPro" id="IPR050319">
    <property type="entry name" value="ABC_transp_ATP-bind"/>
</dbReference>
<dbReference type="SUPFAM" id="SSF52540">
    <property type="entry name" value="P-loop containing nucleoside triphosphate hydrolases"/>
    <property type="match status" value="1"/>
</dbReference>
<dbReference type="PANTHER" id="PTHR43776">
    <property type="entry name" value="TRANSPORT ATP-BINDING PROTEIN"/>
    <property type="match status" value="1"/>
</dbReference>
<evidence type="ECO:0000313" key="8">
    <source>
        <dbReference type="Proteomes" id="UP000325415"/>
    </source>
</evidence>
<dbReference type="PROSITE" id="PS00211">
    <property type="entry name" value="ABC_TRANSPORTER_1"/>
    <property type="match status" value="1"/>
</dbReference>
<gene>
    <name evidence="7" type="ORF">DDE84_04045</name>
</gene>
<dbReference type="AlphaFoldDB" id="A0A5N6S7U9"/>
<dbReference type="GeneID" id="78126862"/>